<dbReference type="EMBL" id="CP023693">
    <property type="protein sequence ID" value="QEV33112.1"/>
    <property type="molecule type" value="Genomic_DNA"/>
</dbReference>
<evidence type="ECO:0000256" key="2">
    <source>
        <dbReference type="SAM" id="SignalP"/>
    </source>
</evidence>
<dbReference type="Proteomes" id="UP000326029">
    <property type="component" value="Chromosome"/>
</dbReference>
<dbReference type="GeneID" id="95454851"/>
<dbReference type="InterPro" id="IPR006311">
    <property type="entry name" value="TAT_signal"/>
</dbReference>
<feature type="chain" id="PRO_5043495379" evidence="2">
    <location>
        <begin position="40"/>
        <end position="231"/>
    </location>
</feature>
<keyword evidence="5" id="KW-1185">Reference proteome</keyword>
<dbReference type="Proteomes" id="UP000642014">
    <property type="component" value="Unassembled WGS sequence"/>
</dbReference>
<evidence type="ECO:0000256" key="1">
    <source>
        <dbReference type="SAM" id="MobiDB-lite"/>
    </source>
</evidence>
<organism evidence="3 6">
    <name type="scientific">Streptomyces cinereoruber</name>
    <dbReference type="NCBI Taxonomy" id="67260"/>
    <lineage>
        <taxon>Bacteria</taxon>
        <taxon>Bacillati</taxon>
        <taxon>Actinomycetota</taxon>
        <taxon>Actinomycetes</taxon>
        <taxon>Kitasatosporales</taxon>
        <taxon>Streptomycetaceae</taxon>
        <taxon>Streptomyces</taxon>
    </lineage>
</organism>
<gene>
    <name evidence="4" type="ORF">CP977_13840</name>
    <name evidence="3" type="ORF">GCM10010497_47960</name>
</gene>
<reference evidence="3" key="3">
    <citation type="submission" date="2023-08" db="EMBL/GenBank/DDBJ databases">
        <authorList>
            <person name="Sun Q."/>
            <person name="Ohkuma M."/>
        </authorList>
    </citation>
    <scope>NUCLEOTIDE SEQUENCE</scope>
    <source>
        <strain evidence="3">JCM 4205</strain>
    </source>
</reference>
<evidence type="ECO:0000313" key="4">
    <source>
        <dbReference type="EMBL" id="QEV33112.1"/>
    </source>
</evidence>
<feature type="signal peptide" evidence="2">
    <location>
        <begin position="1"/>
        <end position="39"/>
    </location>
</feature>
<evidence type="ECO:0000313" key="3">
    <source>
        <dbReference type="EMBL" id="GGR39198.1"/>
    </source>
</evidence>
<dbReference type="AlphaFoldDB" id="A0AAV4KQ78"/>
<dbReference type="InterPro" id="IPR027304">
    <property type="entry name" value="Trigger_fact/SurA_dom_sf"/>
</dbReference>
<dbReference type="Pfam" id="PF13624">
    <property type="entry name" value="SurA_N_3"/>
    <property type="match status" value="1"/>
</dbReference>
<name>A0AAV4KQ78_9ACTN</name>
<dbReference type="EMBL" id="BMSJ01000009">
    <property type="protein sequence ID" value="GGR39198.1"/>
    <property type="molecule type" value="Genomic_DNA"/>
</dbReference>
<accession>A0AAV4KQ78</accession>
<dbReference type="Gene3D" id="1.10.4030.10">
    <property type="entry name" value="Porin chaperone SurA, peptide-binding domain"/>
    <property type="match status" value="1"/>
</dbReference>
<reference evidence="4 5" key="2">
    <citation type="submission" date="2017-09" db="EMBL/GenBank/DDBJ databases">
        <authorList>
            <person name="Lee N."/>
            <person name="Cho B.-K."/>
        </authorList>
    </citation>
    <scope>NUCLEOTIDE SEQUENCE [LARGE SCALE GENOMIC DNA]</scope>
    <source>
        <strain evidence="4 5">ATCC 19740</strain>
    </source>
</reference>
<sequence>MHRRTQPHTYRRTQQPRTPRRTALAVSAALLVAAPLLTACGSDAHPGAAAVVGGERIDVASLQAQVKDVRDAQAASPESAQLVAATGDLDRRKLNSMIFDQVVEEVARDHGVTASRAELQRTRTAFVRQSGGEDRLAAALLQEQGVAPDQIDGVVRRNVLLNKIAAEVGADDSPEGQKKLTDVFTAASKDLGIDVNPRYGAWDDAQIQLATATPPWLRRISQDPNAAGAGA</sequence>
<reference evidence="3 6" key="1">
    <citation type="journal article" date="2014" name="Int. J. Syst. Evol. Microbiol.">
        <title>Complete genome sequence of Corynebacterium casei LMG S-19264T (=DSM 44701T), isolated from a smear-ripened cheese.</title>
        <authorList>
            <consortium name="US DOE Joint Genome Institute (JGI-PGF)"/>
            <person name="Walter F."/>
            <person name="Albersmeier A."/>
            <person name="Kalinowski J."/>
            <person name="Ruckert C."/>
        </authorList>
    </citation>
    <scope>NUCLEOTIDE SEQUENCE [LARGE SCALE GENOMIC DNA]</scope>
    <source>
        <strain evidence="3 6">JCM 4205</strain>
    </source>
</reference>
<evidence type="ECO:0000313" key="5">
    <source>
        <dbReference type="Proteomes" id="UP000326029"/>
    </source>
</evidence>
<dbReference type="SUPFAM" id="SSF109998">
    <property type="entry name" value="Triger factor/SurA peptide-binding domain-like"/>
    <property type="match status" value="1"/>
</dbReference>
<feature type="region of interest" description="Disordered" evidence="1">
    <location>
        <begin position="1"/>
        <end position="21"/>
    </location>
</feature>
<dbReference type="RefSeq" id="WP_152370187.1">
    <property type="nucleotide sequence ID" value="NZ_BMSJ01000009.1"/>
</dbReference>
<keyword evidence="2" id="KW-0732">Signal</keyword>
<feature type="compositionally biased region" description="Basic residues" evidence="1">
    <location>
        <begin position="1"/>
        <end position="11"/>
    </location>
</feature>
<protein>
    <submittedName>
        <fullName evidence="3">Lipoprotein</fullName>
    </submittedName>
</protein>
<dbReference type="PROSITE" id="PS51318">
    <property type="entry name" value="TAT"/>
    <property type="match status" value="1"/>
</dbReference>
<evidence type="ECO:0000313" key="6">
    <source>
        <dbReference type="Proteomes" id="UP000642014"/>
    </source>
</evidence>
<feature type="compositionally biased region" description="Low complexity" evidence="1">
    <location>
        <begin position="12"/>
        <end position="21"/>
    </location>
</feature>
<keyword evidence="3" id="KW-0449">Lipoprotein</keyword>
<proteinExistence type="predicted"/>